<organism evidence="2 3">
    <name type="scientific">Funneliformis caledonium</name>
    <dbReference type="NCBI Taxonomy" id="1117310"/>
    <lineage>
        <taxon>Eukaryota</taxon>
        <taxon>Fungi</taxon>
        <taxon>Fungi incertae sedis</taxon>
        <taxon>Mucoromycota</taxon>
        <taxon>Glomeromycotina</taxon>
        <taxon>Glomeromycetes</taxon>
        <taxon>Glomerales</taxon>
        <taxon>Glomeraceae</taxon>
        <taxon>Funneliformis</taxon>
    </lineage>
</organism>
<evidence type="ECO:0000313" key="3">
    <source>
        <dbReference type="Proteomes" id="UP000789570"/>
    </source>
</evidence>
<gene>
    <name evidence="2" type="ORF">FCALED_LOCUS14878</name>
</gene>
<dbReference type="OrthoDB" id="6409159at2759"/>
<proteinExistence type="predicted"/>
<protein>
    <submittedName>
        <fullName evidence="2">6337_t:CDS:1</fullName>
    </submittedName>
</protein>
<sequence>PIPLELREILLTCLALKVAMTLIQSRLIHSPKIQNPVILGLSASFVKPTPLDLRKRQEPSFDNLKICDGDYAINLTILGLSPNPLVAGQNLTVYMVGETDEVIEKGAMMRIYHDPKGNFEHEFEFCELFVEPSGFVCPFEKGNFDFAATLPIEKDDSNEPKNIVTPIYTRVTISNPDEKILLCFEGILK</sequence>
<keyword evidence="3" id="KW-1185">Reference proteome</keyword>
<feature type="non-terminal residue" evidence="2">
    <location>
        <position position="189"/>
    </location>
</feature>
<comment type="caution">
    <text evidence="2">The sequence shown here is derived from an EMBL/GenBank/DDBJ whole genome shotgun (WGS) entry which is preliminary data.</text>
</comment>
<dbReference type="Proteomes" id="UP000789570">
    <property type="component" value="Unassembled WGS sequence"/>
</dbReference>
<dbReference type="InterPro" id="IPR003172">
    <property type="entry name" value="ML_dom"/>
</dbReference>
<feature type="non-terminal residue" evidence="2">
    <location>
        <position position="1"/>
    </location>
</feature>
<evidence type="ECO:0000259" key="1">
    <source>
        <dbReference type="Pfam" id="PF02221"/>
    </source>
</evidence>
<feature type="domain" description="MD-2-related lipid-recognition" evidence="1">
    <location>
        <begin position="65"/>
        <end position="185"/>
    </location>
</feature>
<dbReference type="Pfam" id="PF02221">
    <property type="entry name" value="E1_DerP2_DerF2"/>
    <property type="match status" value="1"/>
</dbReference>
<name>A0A9N9IC06_9GLOM</name>
<evidence type="ECO:0000313" key="2">
    <source>
        <dbReference type="EMBL" id="CAG8729320.1"/>
    </source>
</evidence>
<dbReference type="EMBL" id="CAJVPQ010011885">
    <property type="protein sequence ID" value="CAG8729320.1"/>
    <property type="molecule type" value="Genomic_DNA"/>
</dbReference>
<accession>A0A9N9IC06</accession>
<dbReference type="AlphaFoldDB" id="A0A9N9IC06"/>
<reference evidence="2" key="1">
    <citation type="submission" date="2021-06" db="EMBL/GenBank/DDBJ databases">
        <authorList>
            <person name="Kallberg Y."/>
            <person name="Tangrot J."/>
            <person name="Rosling A."/>
        </authorList>
    </citation>
    <scope>NUCLEOTIDE SEQUENCE</scope>
    <source>
        <strain evidence="2">UK204</strain>
    </source>
</reference>